<name>A0A077ZWR9_STYLE</name>
<evidence type="ECO:0000313" key="4">
    <source>
        <dbReference type="Proteomes" id="UP000039865"/>
    </source>
</evidence>
<evidence type="ECO:0000313" key="3">
    <source>
        <dbReference type="EMBL" id="CDW74041.1"/>
    </source>
</evidence>
<feature type="region of interest" description="Disordered" evidence="2">
    <location>
        <begin position="169"/>
        <end position="201"/>
    </location>
</feature>
<feature type="compositionally biased region" description="Polar residues" evidence="2">
    <location>
        <begin position="412"/>
        <end position="424"/>
    </location>
</feature>
<evidence type="ECO:0000256" key="2">
    <source>
        <dbReference type="SAM" id="MobiDB-lite"/>
    </source>
</evidence>
<gene>
    <name evidence="3" type="primary">Contig11976.g12809</name>
    <name evidence="3" type="ORF">STYLEM_3034</name>
</gene>
<feature type="compositionally biased region" description="Polar residues" evidence="2">
    <location>
        <begin position="97"/>
        <end position="121"/>
    </location>
</feature>
<dbReference type="OrthoDB" id="10689716at2759"/>
<proteinExistence type="predicted"/>
<feature type="compositionally biased region" description="Low complexity" evidence="2">
    <location>
        <begin position="573"/>
        <end position="585"/>
    </location>
</feature>
<feature type="region of interest" description="Disordered" evidence="2">
    <location>
        <begin position="406"/>
        <end position="431"/>
    </location>
</feature>
<feature type="compositionally biased region" description="Low complexity" evidence="2">
    <location>
        <begin position="48"/>
        <end position="80"/>
    </location>
</feature>
<accession>A0A077ZWR9</accession>
<protein>
    <submittedName>
        <fullName evidence="3">Uncharacterized protein</fullName>
    </submittedName>
</protein>
<reference evidence="3 4" key="1">
    <citation type="submission" date="2014-06" db="EMBL/GenBank/DDBJ databases">
        <authorList>
            <person name="Swart Estienne"/>
        </authorList>
    </citation>
    <scope>NUCLEOTIDE SEQUENCE [LARGE SCALE GENOMIC DNA]</scope>
    <source>
        <strain evidence="3 4">130c</strain>
    </source>
</reference>
<sequence>MKNSVVQETKPIVAGYVQKHQQQLQYKANILNGDITAHLGKETVQQVGVGKQQQNSSVQNFNPQVNLNNNKPESNNANKNSDAPIPPKDEVGRKQQKPLTNRIRSASSSKALISQQSNSKGMIQVKDENVKQQINQVSSKERITTNNGFERQLSSQNNGMGLWVHGGNKPNVSNYSQQNENLPPISNKRASQQQFNKQQSTPVAKSLLSDIDSKVEKSLVQILEQKYQEAAQAHDRAELLKEKAQFECDLAKKEKQKYLDLYNQTVFDLTSLRQKHEDLEQKHQENSTRVQQMNFENQKLVQQIDMLSKNSESYQKLYQQEQRARENEAIQNQNKIRELEDQLGEYEEEHMNLQNQLYQQKNQIEILMKNQGGMANASQMDISQISKSGQKKPVQAKDDFEDCFGSGEDNIENQNRQNVNQPSNIEDDGLDDKTKKIQELIQDMIQMRKRLKKEEESRRQYQDIARKKEDEIKKMKQDLNQVERKLQEEEGLKNREKNLVMQRDNKIKVLEDKIKQIGQEPQFQSNDGAAQKKQDKVQQQKAKNMMKYKGQIEPKEDKIVKMKDSDKLLMMENNNKNDNVPQNNKNKSKQVKFAANQMSDGDSSEEEKVNNNQTELKPVKARLFLFGPVDDM</sequence>
<feature type="compositionally biased region" description="Polar residues" evidence="2">
    <location>
        <begin position="188"/>
        <end position="201"/>
    </location>
</feature>
<dbReference type="AlphaFoldDB" id="A0A077ZWR9"/>
<organism evidence="3 4">
    <name type="scientific">Stylonychia lemnae</name>
    <name type="common">Ciliate</name>
    <dbReference type="NCBI Taxonomy" id="5949"/>
    <lineage>
        <taxon>Eukaryota</taxon>
        <taxon>Sar</taxon>
        <taxon>Alveolata</taxon>
        <taxon>Ciliophora</taxon>
        <taxon>Intramacronucleata</taxon>
        <taxon>Spirotrichea</taxon>
        <taxon>Stichotrichia</taxon>
        <taxon>Sporadotrichida</taxon>
        <taxon>Oxytrichidae</taxon>
        <taxon>Stylonychinae</taxon>
        <taxon>Stylonychia</taxon>
    </lineage>
</organism>
<feature type="compositionally biased region" description="Polar residues" evidence="2">
    <location>
        <begin position="170"/>
        <end position="181"/>
    </location>
</feature>
<feature type="region of interest" description="Disordered" evidence="2">
    <location>
        <begin position="570"/>
        <end position="614"/>
    </location>
</feature>
<keyword evidence="4" id="KW-1185">Reference proteome</keyword>
<feature type="region of interest" description="Disordered" evidence="2">
    <location>
        <begin position="48"/>
        <end position="124"/>
    </location>
</feature>
<dbReference type="Proteomes" id="UP000039865">
    <property type="component" value="Unassembled WGS sequence"/>
</dbReference>
<evidence type="ECO:0000256" key="1">
    <source>
        <dbReference type="SAM" id="Coils"/>
    </source>
</evidence>
<dbReference type="InParanoid" id="A0A077ZWR9"/>
<dbReference type="EMBL" id="CCKQ01002945">
    <property type="protein sequence ID" value="CDW74041.1"/>
    <property type="molecule type" value="Genomic_DNA"/>
</dbReference>
<keyword evidence="1" id="KW-0175">Coiled coil</keyword>
<feature type="coiled-coil region" evidence="1">
    <location>
        <begin position="220"/>
        <end position="370"/>
    </location>
</feature>